<dbReference type="Gene3D" id="3.40.190.10">
    <property type="entry name" value="Periplasmic binding protein-like II"/>
    <property type="match status" value="2"/>
</dbReference>
<dbReference type="InterPro" id="IPR050490">
    <property type="entry name" value="Bact_solute-bd_prot1"/>
</dbReference>
<proteinExistence type="predicted"/>
<gene>
    <name evidence="1" type="ORF">ACFQ07_14490</name>
</gene>
<reference evidence="2" key="1">
    <citation type="journal article" date="2019" name="Int. J. Syst. Evol. Microbiol.">
        <title>The Global Catalogue of Microorganisms (GCM) 10K type strain sequencing project: providing services to taxonomists for standard genome sequencing and annotation.</title>
        <authorList>
            <consortium name="The Broad Institute Genomics Platform"/>
            <consortium name="The Broad Institute Genome Sequencing Center for Infectious Disease"/>
            <person name="Wu L."/>
            <person name="Ma J."/>
        </authorList>
    </citation>
    <scope>NUCLEOTIDE SEQUENCE [LARGE SCALE GENOMIC DNA]</scope>
    <source>
        <strain evidence="2">JCM 31696</strain>
    </source>
</reference>
<dbReference type="Pfam" id="PF01547">
    <property type="entry name" value="SBP_bac_1"/>
    <property type="match status" value="1"/>
</dbReference>
<dbReference type="SUPFAM" id="SSF53850">
    <property type="entry name" value="Periplasmic binding protein-like II"/>
    <property type="match status" value="1"/>
</dbReference>
<sequence>MSTDVAKAGNVTLTVWDQEVQGGQKAQIERLNAEFQRRYPNVKINRVARSFTDLQNTLRVALSGSNPPDVVQVNQGYATMVQFVKAGLLRPMNAYSEVYGWNKRFPKGLLDLNSVTRDGRSFGSGDLYGVSLNGEIVGIYYNKDKLSQLSIQPPKTWAEFEQALATAKGKGEIPLAFGNQEKLPALQMYGLIQDRFAGKQAVRNLVFGNGGAWTDGPSVQAA</sequence>
<comment type="caution">
    <text evidence="1">The sequence shown here is derived from an EMBL/GenBank/DDBJ whole genome shotgun (WGS) entry which is preliminary data.</text>
</comment>
<evidence type="ECO:0000313" key="2">
    <source>
        <dbReference type="Proteomes" id="UP001597083"/>
    </source>
</evidence>
<feature type="non-terminal residue" evidence="1">
    <location>
        <position position="222"/>
    </location>
</feature>
<dbReference type="PANTHER" id="PTHR43649:SF12">
    <property type="entry name" value="DIACETYLCHITOBIOSE BINDING PROTEIN DASA"/>
    <property type="match status" value="1"/>
</dbReference>
<protein>
    <submittedName>
        <fullName evidence="1">ABC transporter substrate-binding protein</fullName>
    </submittedName>
</protein>
<dbReference type="Proteomes" id="UP001597083">
    <property type="component" value="Unassembled WGS sequence"/>
</dbReference>
<keyword evidence="2" id="KW-1185">Reference proteome</keyword>
<dbReference type="EMBL" id="JBHTIR010002171">
    <property type="protein sequence ID" value="MFD0853443.1"/>
    <property type="molecule type" value="Genomic_DNA"/>
</dbReference>
<dbReference type="InterPro" id="IPR006059">
    <property type="entry name" value="SBP"/>
</dbReference>
<accession>A0ABW3CI64</accession>
<organism evidence="1 2">
    <name type="scientific">Actinomadura adrarensis</name>
    <dbReference type="NCBI Taxonomy" id="1819600"/>
    <lineage>
        <taxon>Bacteria</taxon>
        <taxon>Bacillati</taxon>
        <taxon>Actinomycetota</taxon>
        <taxon>Actinomycetes</taxon>
        <taxon>Streptosporangiales</taxon>
        <taxon>Thermomonosporaceae</taxon>
        <taxon>Actinomadura</taxon>
    </lineage>
</organism>
<dbReference type="PANTHER" id="PTHR43649">
    <property type="entry name" value="ARABINOSE-BINDING PROTEIN-RELATED"/>
    <property type="match status" value="1"/>
</dbReference>
<name>A0ABW3CI64_9ACTN</name>
<evidence type="ECO:0000313" key="1">
    <source>
        <dbReference type="EMBL" id="MFD0853443.1"/>
    </source>
</evidence>